<evidence type="ECO:0000256" key="7">
    <source>
        <dbReference type="ARBA" id="ARBA00022840"/>
    </source>
</evidence>
<keyword evidence="8" id="KW-1038">Host endoplasmic reticulum</keyword>
<dbReference type="Gene3D" id="3.40.50.300">
    <property type="entry name" value="P-loop containing nucleotide triphosphate hydrolases"/>
    <property type="match status" value="2"/>
</dbReference>
<dbReference type="InterPro" id="IPR027417">
    <property type="entry name" value="P-loop_NTPase"/>
</dbReference>
<evidence type="ECO:0000313" key="10">
    <source>
        <dbReference type="EMBL" id="QED42936.1"/>
    </source>
</evidence>
<dbReference type="GO" id="GO:0008174">
    <property type="term" value="F:mRNA methyltransferase activity"/>
    <property type="evidence" value="ECO:0007669"/>
    <property type="project" value="UniProtKB-UniRule"/>
</dbReference>
<accession>A0A7G3KG93</accession>
<feature type="domain" description="Alphavirus-like MT" evidence="9">
    <location>
        <begin position="121"/>
        <end position="336"/>
    </location>
</feature>
<evidence type="ECO:0000256" key="3">
    <source>
        <dbReference type="ARBA" id="ARBA00020856"/>
    </source>
</evidence>
<protein>
    <recommendedName>
        <fullName evidence="3">Replication protein 1a</fullName>
    </recommendedName>
</protein>
<keyword evidence="5" id="KW-0547">Nucleotide-binding</keyword>
<proteinExistence type="inferred from homology"/>
<evidence type="ECO:0000256" key="8">
    <source>
        <dbReference type="ARBA" id="ARBA00023184"/>
    </source>
</evidence>
<dbReference type="GO" id="GO:0016556">
    <property type="term" value="P:mRNA modification"/>
    <property type="evidence" value="ECO:0007669"/>
    <property type="project" value="InterPro"/>
</dbReference>
<evidence type="ECO:0000256" key="5">
    <source>
        <dbReference type="ARBA" id="ARBA00022741"/>
    </source>
</evidence>
<dbReference type="GO" id="GO:0003723">
    <property type="term" value="F:RNA binding"/>
    <property type="evidence" value="ECO:0007669"/>
    <property type="project" value="InterPro"/>
</dbReference>
<reference evidence="10" key="1">
    <citation type="submission" date="2018-11" db="EMBL/GenBank/DDBJ databases">
        <authorList>
            <person name="Jo Y."/>
            <person name="Cho W.K."/>
        </authorList>
    </citation>
    <scope>NUCLEOTIDE SEQUENCE</scope>
    <source>
        <strain evidence="10">Won</strain>
    </source>
</reference>
<keyword evidence="6" id="KW-0378">Hydrolase</keyword>
<evidence type="ECO:0000256" key="1">
    <source>
        <dbReference type="ARBA" id="ARBA00004291"/>
    </source>
</evidence>
<dbReference type="Pfam" id="PF01660">
    <property type="entry name" value="Vmethyltransf"/>
    <property type="match status" value="1"/>
</dbReference>
<comment type="similarity">
    <text evidence="2">Belongs to the bromoviridae replication protein 1a family.</text>
</comment>
<dbReference type="PROSITE" id="PS51743">
    <property type="entry name" value="ALPHAVIRUS_MT"/>
    <property type="match status" value="1"/>
</dbReference>
<dbReference type="InterPro" id="IPR002588">
    <property type="entry name" value="Alphavirus-like_MT_dom"/>
</dbReference>
<gene>
    <name evidence="10" type="primary">ORF1</name>
</gene>
<evidence type="ECO:0000259" key="9">
    <source>
        <dbReference type="PROSITE" id="PS51743"/>
    </source>
</evidence>
<dbReference type="SUPFAM" id="SSF52540">
    <property type="entry name" value="P-loop containing nucleoside triphosphate hydrolases"/>
    <property type="match status" value="1"/>
</dbReference>
<dbReference type="GO" id="GO:0016787">
    <property type="term" value="F:hydrolase activity"/>
    <property type="evidence" value="ECO:0007669"/>
    <property type="project" value="UniProtKB-KW"/>
</dbReference>
<dbReference type="InterPro" id="IPR027351">
    <property type="entry name" value="(+)RNA_virus_helicase_core_dom"/>
</dbReference>
<keyword evidence="4" id="KW-0808">Transferase</keyword>
<keyword evidence="7" id="KW-0067">ATP-binding</keyword>
<evidence type="ECO:0000256" key="2">
    <source>
        <dbReference type="ARBA" id="ARBA00010328"/>
    </source>
</evidence>
<dbReference type="Pfam" id="PF01443">
    <property type="entry name" value="Viral_helicase1"/>
    <property type="match status" value="1"/>
</dbReference>
<sequence length="1177" mass="134638">MDTLFRHEILYDTLRSAVEDLGLDDEDIDTVVRTLMPVALEDESFLSKFNYALTPESYHTRAVPSDAEIVGRVRSSVIPKLELPIYSFKRNTKPVISLKARLTPDEIKFFNYHYSSEFILNYGQCIPHDHAAAAMSRKIEYDFVLKYCWEKYCNPLLLPTNYDFSVIDVGGDWSTILSRKQYGMHCCNPLLDERDRARDTRRKARDNTDFYNTAYVCHDTFQQCSKTAPVAISIHSSYDIRPEEIVSTMAKRGISNYVGSMFLPRDLDVLERFTDVDYGFNVFVDRTLDLFDQLVSKFSKYSADVQKSKKRFVVYTFPNGESREYCHDLDNLLKYSNNRTYYVYCQNMRQHVTFEYRIMKRVGSLIYFEFVQNFELPPANLRISTKVDQMPYDGYRVKLESSFLASSYLQIGSPNYVYVPRGLFDTVANYCLTRITSEDFTIEHAITYVRSIMSSLQINESLLNLHNNDESFSLMITCGLAAYQWAHERFRLLESRVPYKAFLEKYISSSEGIASLCNSILNTDKIFAEARTLASNVASSVVSDVLMNNPSTRVKIDNALRAVNSALSPCILEIVDMHLMVSPINIIMPPVHTHRRRSDLEVNLRNVHLTVPTYADYNQTVLSSIGKRSAIASKYVEAKTLIDEIINKRFDGTENERNTLRPSPYEIEPTDAANILNENETAITQDVAQELVPIETDEIAPITHDIHRTEIYDFIRLAEETDLQQIEQAQMIVEKAINKADSTVPTLLPLQADQKCSPLVISVQQGVILGIKTLETTYHAGTPEIIPKLANYDGHNFCTRFELRPDEPDFKIIRLVKDKFYYGSQQLNRTFDCIYVPEIQLLLGNMYKALRNRIKYSNLCRGTTTATKLINGVAGCGKTHMQVMNYIADIHKGRKPAIFSATRAAAQQAHERIIANGEAVIDGSVSTVDSFLMHPSRWKSQFTHIYVDEALQLHSGKLRAILELLNPKELTGFGDERQITFINFSRISDPTVDTKFPWVVKDQVWTTRRIPDGPRIEWLRHKSLYGESFTTYKSSKDIITVFAEINGLEKLISAEWLYRQVNLPMTAPLLVLVYRADVANDLRMRMQVTRTIPDASNAVRLAVATIGESQGEDVPNSLLLRLSSKEETLYTKDDQTIVGLTRSSSSWGYLTVPSNFPSLLEKVIYESNNKYKLRRMT</sequence>
<dbReference type="GO" id="GO:0006396">
    <property type="term" value="P:RNA processing"/>
    <property type="evidence" value="ECO:0007669"/>
    <property type="project" value="InterPro"/>
</dbReference>
<evidence type="ECO:0000256" key="4">
    <source>
        <dbReference type="ARBA" id="ARBA00022679"/>
    </source>
</evidence>
<dbReference type="GO" id="GO:0044167">
    <property type="term" value="C:host cell endoplasmic reticulum membrane"/>
    <property type="evidence" value="ECO:0007669"/>
    <property type="project" value="UniProtKB-SubCell"/>
</dbReference>
<evidence type="ECO:0000256" key="6">
    <source>
        <dbReference type="ARBA" id="ARBA00022801"/>
    </source>
</evidence>
<name>A0A7G3KG93_9BROM</name>
<dbReference type="EMBL" id="MK231083">
    <property type="protein sequence ID" value="QED42936.1"/>
    <property type="molecule type" value="Genomic_RNA"/>
</dbReference>
<organism evidence="10">
    <name type="scientific">Uromyces anulavirus A</name>
    <dbReference type="NCBI Taxonomy" id="2592793"/>
    <lineage>
        <taxon>Viruses</taxon>
        <taxon>Riboviria</taxon>
        <taxon>Orthornavirae</taxon>
        <taxon>Kitrinoviricota</taxon>
        <taxon>Alsuviricetes</taxon>
        <taxon>Martellivirales</taxon>
        <taxon>Bromoviridae</taxon>
        <taxon>Anulavirus</taxon>
    </lineage>
</organism>
<dbReference type="GO" id="GO:0005524">
    <property type="term" value="F:ATP binding"/>
    <property type="evidence" value="ECO:0007669"/>
    <property type="project" value="UniProtKB-KW"/>
</dbReference>
<comment type="subcellular location">
    <subcellularLocation>
        <location evidence="1">Host endoplasmic reticulum membrane</location>
        <topology evidence="1">Peripheral membrane protein</topology>
    </subcellularLocation>
</comment>